<keyword evidence="2" id="KW-1185">Reference proteome</keyword>
<dbReference type="Proteomes" id="UP000767334">
    <property type="component" value="Unassembled WGS sequence"/>
</dbReference>
<comment type="caution">
    <text evidence="1">The sequence shown here is derived from an EMBL/GenBank/DDBJ whole genome shotgun (WGS) entry which is preliminary data.</text>
</comment>
<protein>
    <submittedName>
        <fullName evidence="1">Uncharacterized protein</fullName>
    </submittedName>
</protein>
<organism evidence="1 2">
    <name type="scientific">Clostridium saudiense</name>
    <dbReference type="NCBI Taxonomy" id="1414720"/>
    <lineage>
        <taxon>Bacteria</taxon>
        <taxon>Bacillati</taxon>
        <taxon>Bacillota</taxon>
        <taxon>Clostridia</taxon>
        <taxon>Eubacteriales</taxon>
        <taxon>Clostridiaceae</taxon>
        <taxon>Clostridium</taxon>
    </lineage>
</organism>
<proteinExistence type="predicted"/>
<name>A0ABS2FJ18_9CLOT</name>
<dbReference type="RefSeq" id="WP_148321564.1">
    <property type="nucleotide sequence ID" value="NZ_JACJLL010000075.1"/>
</dbReference>
<accession>A0ABS2FJ18</accession>
<evidence type="ECO:0000313" key="2">
    <source>
        <dbReference type="Proteomes" id="UP000767334"/>
    </source>
</evidence>
<dbReference type="EMBL" id="JACJLL010000075">
    <property type="protein sequence ID" value="MBM6819986.1"/>
    <property type="molecule type" value="Genomic_DNA"/>
</dbReference>
<reference evidence="1 2" key="1">
    <citation type="journal article" date="2021" name="Sci. Rep.">
        <title>The distribution of antibiotic resistance genes in chicken gut microbiota commensals.</title>
        <authorList>
            <person name="Juricova H."/>
            <person name="Matiasovicova J."/>
            <person name="Kubasova T."/>
            <person name="Cejkova D."/>
            <person name="Rychlik I."/>
        </authorList>
    </citation>
    <scope>NUCLEOTIDE SEQUENCE [LARGE SCALE GENOMIC DNA]</scope>
    <source>
        <strain evidence="1 2">An435</strain>
    </source>
</reference>
<gene>
    <name evidence="1" type="ORF">H6A19_11675</name>
</gene>
<evidence type="ECO:0000313" key="1">
    <source>
        <dbReference type="EMBL" id="MBM6819986.1"/>
    </source>
</evidence>
<sequence length="71" mass="8660">MNNNIEIIYNNIDKMTDKVFNEYLKTISKEVTEEFNRDLFYNKGLARFLDVKKTMRSMKIVYRLEKENMQV</sequence>